<feature type="non-terminal residue" evidence="1">
    <location>
        <position position="132"/>
    </location>
</feature>
<evidence type="ECO:0000313" key="1">
    <source>
        <dbReference type="EMBL" id="GMS84144.1"/>
    </source>
</evidence>
<gene>
    <name evidence="1" type="ORF">PENTCL1PPCAC_6319</name>
</gene>
<organism evidence="1 2">
    <name type="scientific">Pristionchus entomophagus</name>
    <dbReference type="NCBI Taxonomy" id="358040"/>
    <lineage>
        <taxon>Eukaryota</taxon>
        <taxon>Metazoa</taxon>
        <taxon>Ecdysozoa</taxon>
        <taxon>Nematoda</taxon>
        <taxon>Chromadorea</taxon>
        <taxon>Rhabditida</taxon>
        <taxon>Rhabditina</taxon>
        <taxon>Diplogasteromorpha</taxon>
        <taxon>Diplogasteroidea</taxon>
        <taxon>Neodiplogasteridae</taxon>
        <taxon>Pristionchus</taxon>
    </lineage>
</organism>
<comment type="caution">
    <text evidence="1">The sequence shown here is derived from an EMBL/GenBank/DDBJ whole genome shotgun (WGS) entry which is preliminary data.</text>
</comment>
<protein>
    <submittedName>
        <fullName evidence="1">Uncharacterized protein</fullName>
    </submittedName>
</protein>
<dbReference type="EMBL" id="BTSX01000002">
    <property type="protein sequence ID" value="GMS84144.1"/>
    <property type="molecule type" value="Genomic_DNA"/>
</dbReference>
<keyword evidence="2" id="KW-1185">Reference proteome</keyword>
<accession>A0AAV5SV82</accession>
<evidence type="ECO:0000313" key="2">
    <source>
        <dbReference type="Proteomes" id="UP001432027"/>
    </source>
</evidence>
<name>A0AAV5SV82_9BILA</name>
<dbReference type="AlphaFoldDB" id="A0AAV5SV82"/>
<reference evidence="1" key="1">
    <citation type="submission" date="2023-10" db="EMBL/GenBank/DDBJ databases">
        <title>Genome assembly of Pristionchus species.</title>
        <authorList>
            <person name="Yoshida K."/>
            <person name="Sommer R.J."/>
        </authorList>
    </citation>
    <scope>NUCLEOTIDE SEQUENCE</scope>
    <source>
        <strain evidence="1">RS0144</strain>
    </source>
</reference>
<proteinExistence type="predicted"/>
<dbReference type="Proteomes" id="UP001432027">
    <property type="component" value="Unassembled WGS sequence"/>
</dbReference>
<sequence length="132" mass="15333">MKGVIYSQSRKLSIDEESKNYCKCQSKKFIGLWIYRMKHTLVFFSLLSSSIAMKTVSFRIDPIPNGNEFVMNLVKKLVGREIEHLYKNFLASGIGLKMRRCDMRREGSGILRVYEEFSLNVNLLTRDGRITV</sequence>